<dbReference type="OrthoDB" id="5380163at2759"/>
<reference evidence="7 8" key="1">
    <citation type="journal article" date="2010" name="Science">
        <title>Genome expansion and gene loss in powdery mildew fungi reveal tradeoffs in extreme parasitism.</title>
        <authorList>
            <person name="Spanu P.D."/>
            <person name="Abbott J.C."/>
            <person name="Amselem J."/>
            <person name="Burgis T.A."/>
            <person name="Soanes D.M."/>
            <person name="Stueber K."/>
            <person name="Ver Loren van Themaat E."/>
            <person name="Brown J.K.M."/>
            <person name="Butcher S.A."/>
            <person name="Gurr S.J."/>
            <person name="Lebrun M.-H."/>
            <person name="Ridout C.J."/>
            <person name="Schulze-Lefert P."/>
            <person name="Talbot N.J."/>
            <person name="Ahmadinejad N."/>
            <person name="Ametz C."/>
            <person name="Barton G.R."/>
            <person name="Benjdia M."/>
            <person name="Bidzinski P."/>
            <person name="Bindschedler L.V."/>
            <person name="Both M."/>
            <person name="Brewer M.T."/>
            <person name="Cadle-Davidson L."/>
            <person name="Cadle-Davidson M.M."/>
            <person name="Collemare J."/>
            <person name="Cramer R."/>
            <person name="Frenkel O."/>
            <person name="Godfrey D."/>
            <person name="Harriman J."/>
            <person name="Hoede C."/>
            <person name="King B.C."/>
            <person name="Klages S."/>
            <person name="Kleemann J."/>
            <person name="Knoll D."/>
            <person name="Koti P.S."/>
            <person name="Kreplak J."/>
            <person name="Lopez-Ruiz F.J."/>
            <person name="Lu X."/>
            <person name="Maekawa T."/>
            <person name="Mahanil S."/>
            <person name="Micali C."/>
            <person name="Milgroom M.G."/>
            <person name="Montana G."/>
            <person name="Noir S."/>
            <person name="O'Connell R.J."/>
            <person name="Oberhaensli S."/>
            <person name="Parlange F."/>
            <person name="Pedersen C."/>
            <person name="Quesneville H."/>
            <person name="Reinhardt R."/>
            <person name="Rott M."/>
            <person name="Sacristan S."/>
            <person name="Schmidt S.M."/>
            <person name="Schoen M."/>
            <person name="Skamnioti P."/>
            <person name="Sommer H."/>
            <person name="Stephens A."/>
            <person name="Takahara H."/>
            <person name="Thordal-Christensen H."/>
            <person name="Vigouroux M."/>
            <person name="Wessling R."/>
            <person name="Wicker T."/>
            <person name="Panstruga R."/>
        </authorList>
    </citation>
    <scope>NUCLEOTIDE SEQUENCE [LARGE SCALE GENOMIC DNA]</scope>
    <source>
        <strain evidence="7">DH14</strain>
    </source>
</reference>
<dbReference type="PROSITE" id="PS00036">
    <property type="entry name" value="BZIP_BASIC"/>
    <property type="match status" value="1"/>
</dbReference>
<dbReference type="SMART" id="SM00338">
    <property type="entry name" value="BRLZ"/>
    <property type="match status" value="1"/>
</dbReference>
<dbReference type="InterPro" id="IPR046347">
    <property type="entry name" value="bZIP_sf"/>
</dbReference>
<dbReference type="PANTHER" id="PTHR40621:SF6">
    <property type="entry name" value="AP-1-LIKE TRANSCRIPTION FACTOR YAP1-RELATED"/>
    <property type="match status" value="1"/>
</dbReference>
<dbReference type="GO" id="GO:0034599">
    <property type="term" value="P:cellular response to oxidative stress"/>
    <property type="evidence" value="ECO:0007669"/>
    <property type="project" value="UniProtKB-ARBA"/>
</dbReference>
<feature type="domain" description="BZIP" evidence="6">
    <location>
        <begin position="91"/>
        <end position="154"/>
    </location>
</feature>
<dbReference type="Proteomes" id="UP000015441">
    <property type="component" value="Unassembled WGS sequence"/>
</dbReference>
<dbReference type="Gene3D" id="1.20.5.170">
    <property type="match status" value="1"/>
</dbReference>
<dbReference type="SMR" id="N1J7G6"/>
<dbReference type="PANTHER" id="PTHR40621">
    <property type="entry name" value="TRANSCRIPTION FACTOR KAPC-RELATED"/>
    <property type="match status" value="1"/>
</dbReference>
<dbReference type="Pfam" id="PF00170">
    <property type="entry name" value="bZIP_1"/>
    <property type="match status" value="1"/>
</dbReference>
<comment type="subcellular location">
    <subcellularLocation>
        <location evidence="2">Cytoplasm</location>
    </subcellularLocation>
    <subcellularLocation>
        <location evidence="1">Nucleus</location>
    </subcellularLocation>
</comment>
<dbReference type="STRING" id="546991.N1J7G6"/>
<evidence type="ECO:0000313" key="7">
    <source>
        <dbReference type="EMBL" id="CCU75289.1"/>
    </source>
</evidence>
<dbReference type="GO" id="GO:0090575">
    <property type="term" value="C:RNA polymerase II transcription regulator complex"/>
    <property type="evidence" value="ECO:0007669"/>
    <property type="project" value="TreeGrafter"/>
</dbReference>
<dbReference type="InterPro" id="IPR050936">
    <property type="entry name" value="AP-1-like"/>
</dbReference>
<evidence type="ECO:0000256" key="5">
    <source>
        <dbReference type="SAM" id="MobiDB-lite"/>
    </source>
</evidence>
<dbReference type="AlphaFoldDB" id="N1J7G6"/>
<dbReference type="EMBL" id="CAUH01001170">
    <property type="protein sequence ID" value="CCU75289.1"/>
    <property type="molecule type" value="Genomic_DNA"/>
</dbReference>
<keyword evidence="3" id="KW-0539">Nucleus</keyword>
<evidence type="ECO:0000256" key="1">
    <source>
        <dbReference type="ARBA" id="ARBA00004123"/>
    </source>
</evidence>
<evidence type="ECO:0000313" key="8">
    <source>
        <dbReference type="Proteomes" id="UP000015441"/>
    </source>
</evidence>
<dbReference type="CDD" id="cd14688">
    <property type="entry name" value="bZIP_YAP"/>
    <property type="match status" value="1"/>
</dbReference>
<dbReference type="FunFam" id="1.20.5.170:FF:000067">
    <property type="entry name" value="BZIP transcription factor"/>
    <property type="match status" value="1"/>
</dbReference>
<dbReference type="InParanoid" id="N1J7G6"/>
<dbReference type="InterPro" id="IPR023167">
    <property type="entry name" value="Yap1_redox_dom_sf"/>
</dbReference>
<evidence type="ECO:0000259" key="6">
    <source>
        <dbReference type="PROSITE" id="PS50217"/>
    </source>
</evidence>
<organism evidence="7 8">
    <name type="scientific">Blumeria graminis f. sp. hordei (strain DH14)</name>
    <name type="common">Barley powdery mildew</name>
    <name type="synonym">Oidium monilioides f. sp. hordei</name>
    <dbReference type="NCBI Taxonomy" id="546991"/>
    <lineage>
        <taxon>Eukaryota</taxon>
        <taxon>Fungi</taxon>
        <taxon>Dikarya</taxon>
        <taxon>Ascomycota</taxon>
        <taxon>Pezizomycotina</taxon>
        <taxon>Leotiomycetes</taxon>
        <taxon>Erysiphales</taxon>
        <taxon>Erysiphaceae</taxon>
        <taxon>Blumeria</taxon>
        <taxon>Blumeria hordei</taxon>
    </lineage>
</organism>
<sequence>MAPSSVARPTLALKSQKLTNDDDTDKKNQRFNIRTKSRKTDKPSSPVSPDILIDINDKCRYSVEEEIDGRERGAKRREKVSKKLGRKPIVSEPTSKRKAQNRAAQRAFRERKEKHLRELEAKVENLEKASEETNKENSLLRTHLEKLSLELSDYREKYSLLMKANQNPTYYELPSYLSMRPPETSHVAGNSDVNFSFDCPIYKSLPRYPMEINSTQTSFNNQIIPSNIIPSQVKPSSQKIRFSDAIAKPKLFNYPASKLQKANFSNFSNLLDTSLSECSNSNLSLLKNTQIRIHDSKSEPNTVHTKSLDTNFSSSSYNDTYFSSLKQPQETSEQPFIINEPLDSTRNLNLHDFTNLSQPEQDKFCGENSAVNKTPEYTLPQTSSCHQSEIAIGEFELPSVPNNSADLQTRLFDRQIDLQLYKDYHDPHEFILSSGRVCNKTKESSILVPAFHDKVNHENSSLLNKDNQSIRRLFESEPTQKDLYNCSNILDRIKPYSWNINNSLDLEYLCRDLKKKSQMFRDRSCG</sequence>
<evidence type="ECO:0000256" key="3">
    <source>
        <dbReference type="ARBA" id="ARBA00023242"/>
    </source>
</evidence>
<feature type="compositionally biased region" description="Basic residues" evidence="5">
    <location>
        <begin position="73"/>
        <end position="86"/>
    </location>
</feature>
<dbReference type="HOGENOM" id="CLU_011807_0_0_1"/>
<keyword evidence="8" id="KW-1185">Reference proteome</keyword>
<dbReference type="SUPFAM" id="SSF57959">
    <property type="entry name" value="Leucine zipper domain"/>
    <property type="match status" value="1"/>
</dbReference>
<dbReference type="eggNOG" id="ENOG502RPD7">
    <property type="taxonomic scope" value="Eukaryota"/>
</dbReference>
<dbReference type="GO" id="GO:0001228">
    <property type="term" value="F:DNA-binding transcription activator activity, RNA polymerase II-specific"/>
    <property type="evidence" value="ECO:0007669"/>
    <property type="project" value="TreeGrafter"/>
</dbReference>
<dbReference type="GO" id="GO:0005737">
    <property type="term" value="C:cytoplasm"/>
    <property type="evidence" value="ECO:0007669"/>
    <property type="project" value="UniProtKB-SubCell"/>
</dbReference>
<comment type="caution">
    <text evidence="7">The sequence shown here is derived from an EMBL/GenBank/DDBJ whole genome shotgun (WGS) entry which is preliminary data.</text>
</comment>
<proteinExistence type="inferred from homology"/>
<comment type="similarity">
    <text evidence="4">Belongs to the bZIP family. YAP subfamily.</text>
</comment>
<dbReference type="GO" id="GO:0000976">
    <property type="term" value="F:transcription cis-regulatory region binding"/>
    <property type="evidence" value="ECO:0007669"/>
    <property type="project" value="InterPro"/>
</dbReference>
<accession>N1J7G6</accession>
<evidence type="ECO:0000256" key="4">
    <source>
        <dbReference type="ARBA" id="ARBA00038132"/>
    </source>
</evidence>
<dbReference type="PROSITE" id="PS50217">
    <property type="entry name" value="BZIP"/>
    <property type="match status" value="1"/>
</dbReference>
<gene>
    <name evidence="7" type="ORF">BGHDH14_bgh00909</name>
</gene>
<protein>
    <submittedName>
        <fullName evidence="7">Putative bZIP transcription factor (AP-1)</fullName>
    </submittedName>
</protein>
<dbReference type="SUPFAM" id="SSF111430">
    <property type="entry name" value="YAP1 redox domain"/>
    <property type="match status" value="1"/>
</dbReference>
<feature type="region of interest" description="Disordered" evidence="5">
    <location>
        <begin position="1"/>
        <end position="112"/>
    </location>
</feature>
<evidence type="ECO:0000256" key="2">
    <source>
        <dbReference type="ARBA" id="ARBA00004496"/>
    </source>
</evidence>
<dbReference type="InterPro" id="IPR004827">
    <property type="entry name" value="bZIP"/>
</dbReference>
<name>N1J7G6_BLUG1</name>